<dbReference type="GO" id="GO:0008270">
    <property type="term" value="F:zinc ion binding"/>
    <property type="evidence" value="ECO:0007669"/>
    <property type="project" value="InterPro"/>
</dbReference>
<keyword evidence="2" id="KW-0560">Oxidoreductase</keyword>
<dbReference type="AlphaFoldDB" id="A0A150TAU0"/>
<dbReference type="InterPro" id="IPR036291">
    <property type="entry name" value="NAD(P)-bd_dom_sf"/>
</dbReference>
<proteinExistence type="predicted"/>
<organism evidence="4 5">
    <name type="scientific">Sorangium cellulosum</name>
    <name type="common">Polyangium cellulosum</name>
    <dbReference type="NCBI Taxonomy" id="56"/>
    <lineage>
        <taxon>Bacteria</taxon>
        <taxon>Pseudomonadati</taxon>
        <taxon>Myxococcota</taxon>
        <taxon>Polyangia</taxon>
        <taxon>Polyangiales</taxon>
        <taxon>Polyangiaceae</taxon>
        <taxon>Sorangium</taxon>
    </lineage>
</organism>
<dbReference type="EMBL" id="JEME01003224">
    <property type="protein sequence ID" value="KYG01776.1"/>
    <property type="molecule type" value="Genomic_DNA"/>
</dbReference>
<accession>A0A150TAU0</accession>
<dbReference type="GO" id="GO:0005829">
    <property type="term" value="C:cytosol"/>
    <property type="evidence" value="ECO:0007669"/>
    <property type="project" value="TreeGrafter"/>
</dbReference>
<dbReference type="SMART" id="SM00829">
    <property type="entry name" value="PKS_ER"/>
    <property type="match status" value="1"/>
</dbReference>
<evidence type="ECO:0000313" key="5">
    <source>
        <dbReference type="Proteomes" id="UP000075502"/>
    </source>
</evidence>
<dbReference type="PANTHER" id="PTHR48106:SF13">
    <property type="entry name" value="QUINONE OXIDOREDUCTASE-RELATED"/>
    <property type="match status" value="1"/>
</dbReference>
<dbReference type="GO" id="GO:0070402">
    <property type="term" value="F:NADPH binding"/>
    <property type="evidence" value="ECO:0007669"/>
    <property type="project" value="TreeGrafter"/>
</dbReference>
<keyword evidence="1" id="KW-0521">NADP</keyword>
<dbReference type="PROSITE" id="PS01162">
    <property type="entry name" value="QOR_ZETA_CRYSTAL"/>
    <property type="match status" value="1"/>
</dbReference>
<evidence type="ECO:0000256" key="1">
    <source>
        <dbReference type="ARBA" id="ARBA00022857"/>
    </source>
</evidence>
<dbReference type="PANTHER" id="PTHR48106">
    <property type="entry name" value="QUINONE OXIDOREDUCTASE PIG3-RELATED"/>
    <property type="match status" value="1"/>
</dbReference>
<dbReference type="Pfam" id="PF00107">
    <property type="entry name" value="ADH_zinc_N"/>
    <property type="match status" value="1"/>
</dbReference>
<evidence type="ECO:0000313" key="4">
    <source>
        <dbReference type="EMBL" id="KYG01776.1"/>
    </source>
</evidence>
<dbReference type="Gene3D" id="3.90.180.10">
    <property type="entry name" value="Medium-chain alcohol dehydrogenases, catalytic domain"/>
    <property type="match status" value="1"/>
</dbReference>
<comment type="caution">
    <text evidence="4">The sequence shown here is derived from an EMBL/GenBank/DDBJ whole genome shotgun (WGS) entry which is preliminary data.</text>
</comment>
<gene>
    <name evidence="4" type="ORF">BE21_55780</name>
</gene>
<dbReference type="InterPro" id="IPR013154">
    <property type="entry name" value="ADH-like_N"/>
</dbReference>
<dbReference type="InterPro" id="IPR002364">
    <property type="entry name" value="Quin_OxRdtase/zeta-crystal_CS"/>
</dbReference>
<name>A0A150TAU0_SORCE</name>
<dbReference type="GO" id="GO:0003960">
    <property type="term" value="F:quinone reductase (NADPH) activity"/>
    <property type="evidence" value="ECO:0007669"/>
    <property type="project" value="TreeGrafter"/>
</dbReference>
<sequence>MGPGPGAGGAVIGERELGPVPRGHARVRVAFAGVNHIDLLLADGKLPLAPMPVGLGLELAGTVEALGEGARGPAVGARVVAMGTPHTGAFAELADVEARRAALVPDGVPLDRAAASIVNYATAWVLLRERARIAPGETVLVHGAAGGVGTAALQLARHLGARAVALVGDASKVDHATRNGAAAVIVHGREDVAARARALTDGRGVDAALNATGGATLARDLGLLAPFGRLVSFGFLEGPPGVELGAALADGFGRSVSLAMSDLFTVANEAPERFSSTMDEVLALVERGALDPVVHATWPLERVADALDALRTRAVQGKILLRCAA</sequence>
<protein>
    <recommendedName>
        <fullName evidence="3">Enoyl reductase (ER) domain-containing protein</fullName>
    </recommendedName>
</protein>
<feature type="domain" description="Enoyl reductase (ER)" evidence="3">
    <location>
        <begin position="6"/>
        <end position="321"/>
    </location>
</feature>
<dbReference type="Pfam" id="PF08240">
    <property type="entry name" value="ADH_N"/>
    <property type="match status" value="1"/>
</dbReference>
<reference evidence="4 5" key="1">
    <citation type="submission" date="2014-02" db="EMBL/GenBank/DDBJ databases">
        <title>The small core and large imbalanced accessory genome model reveals a collaborative survival strategy of Sorangium cellulosum strains in nature.</title>
        <authorList>
            <person name="Han K."/>
            <person name="Peng R."/>
            <person name="Blom J."/>
            <person name="Li Y.-Z."/>
        </authorList>
    </citation>
    <scope>NUCLEOTIDE SEQUENCE [LARGE SCALE GENOMIC DNA]</scope>
    <source>
        <strain evidence="4 5">So0007-03</strain>
    </source>
</reference>
<evidence type="ECO:0000259" key="3">
    <source>
        <dbReference type="SMART" id="SM00829"/>
    </source>
</evidence>
<dbReference type="InterPro" id="IPR013149">
    <property type="entry name" value="ADH-like_C"/>
</dbReference>
<dbReference type="SUPFAM" id="SSF51735">
    <property type="entry name" value="NAD(P)-binding Rossmann-fold domains"/>
    <property type="match status" value="1"/>
</dbReference>
<evidence type="ECO:0000256" key="2">
    <source>
        <dbReference type="ARBA" id="ARBA00023002"/>
    </source>
</evidence>
<dbReference type="InterPro" id="IPR011032">
    <property type="entry name" value="GroES-like_sf"/>
</dbReference>
<dbReference type="SUPFAM" id="SSF50129">
    <property type="entry name" value="GroES-like"/>
    <property type="match status" value="1"/>
</dbReference>
<dbReference type="GO" id="GO:0035925">
    <property type="term" value="F:mRNA 3'-UTR AU-rich region binding"/>
    <property type="evidence" value="ECO:0007669"/>
    <property type="project" value="TreeGrafter"/>
</dbReference>
<dbReference type="InterPro" id="IPR020843">
    <property type="entry name" value="ER"/>
</dbReference>
<dbReference type="Gene3D" id="3.40.50.720">
    <property type="entry name" value="NAD(P)-binding Rossmann-like Domain"/>
    <property type="match status" value="1"/>
</dbReference>
<dbReference type="Proteomes" id="UP000075502">
    <property type="component" value="Unassembled WGS sequence"/>
</dbReference>